<dbReference type="SMART" id="SM00418">
    <property type="entry name" value="HTH_ARSR"/>
    <property type="match status" value="1"/>
</dbReference>
<dbReference type="GO" id="GO:0003700">
    <property type="term" value="F:DNA-binding transcription factor activity"/>
    <property type="evidence" value="ECO:0007669"/>
    <property type="project" value="InterPro"/>
</dbReference>
<accession>A0A5B0E4N0</accession>
<dbReference type="InterPro" id="IPR036388">
    <property type="entry name" value="WH-like_DNA-bd_sf"/>
</dbReference>
<dbReference type="PANTHER" id="PTHR43132:SF6">
    <property type="entry name" value="HTH-TYPE TRANSCRIPTIONAL REPRESSOR CZRA"/>
    <property type="match status" value="1"/>
</dbReference>
<reference evidence="5 6" key="1">
    <citation type="submission" date="2019-07" db="EMBL/GenBank/DDBJ databases">
        <title>Analysis of the biochemical properties, biological activity and biotechnological potential of siderophores and biosurfactants produced by Antarctic psychrotolerant bacteria.</title>
        <authorList>
            <person name="Styczynski M."/>
            <person name="Krucon T."/>
            <person name="Decewicz P."/>
            <person name="Dziewit L."/>
        </authorList>
    </citation>
    <scope>NUCLEOTIDE SEQUENCE [LARGE SCALE GENOMIC DNA]</scope>
    <source>
        <strain evidence="5 6">ANT_H27</strain>
    </source>
</reference>
<dbReference type="PANTHER" id="PTHR43132">
    <property type="entry name" value="ARSENICAL RESISTANCE OPERON REPRESSOR ARSR-RELATED"/>
    <property type="match status" value="1"/>
</dbReference>
<feature type="domain" description="HTH arsR-type" evidence="4">
    <location>
        <begin position="16"/>
        <end position="110"/>
    </location>
</feature>
<keyword evidence="2" id="KW-0238">DNA-binding</keyword>
<keyword evidence="3" id="KW-0804">Transcription</keyword>
<dbReference type="Pfam" id="PF12840">
    <property type="entry name" value="HTH_20"/>
    <property type="match status" value="1"/>
</dbReference>
<dbReference type="EMBL" id="VOBL01000036">
    <property type="protein sequence ID" value="KAA0973135.1"/>
    <property type="molecule type" value="Genomic_DNA"/>
</dbReference>
<dbReference type="CDD" id="cd00090">
    <property type="entry name" value="HTH_ARSR"/>
    <property type="match status" value="1"/>
</dbReference>
<dbReference type="PROSITE" id="PS50987">
    <property type="entry name" value="HTH_ARSR_2"/>
    <property type="match status" value="1"/>
</dbReference>
<sequence length="113" mass="12611">MVRVRTSETAHQHELLSEADAERLAELMHALASPVRLRILSALRGGPITVTELTERLGLGQTTVSNHLRLLRHLSLVDGDRQGRHIFYSLFDEHVVDLLDDAVGHVVHLPRTG</sequence>
<dbReference type="NCBIfam" id="NF033788">
    <property type="entry name" value="HTH_metalloreg"/>
    <property type="match status" value="1"/>
</dbReference>
<evidence type="ECO:0000259" key="4">
    <source>
        <dbReference type="PROSITE" id="PS50987"/>
    </source>
</evidence>
<dbReference type="OrthoDB" id="3232131at2"/>
<dbReference type="Proteomes" id="UP000323856">
    <property type="component" value="Unassembled WGS sequence"/>
</dbReference>
<comment type="caution">
    <text evidence="5">The sequence shown here is derived from an EMBL/GenBank/DDBJ whole genome shotgun (WGS) entry which is preliminary data.</text>
</comment>
<dbReference type="InterPro" id="IPR051011">
    <property type="entry name" value="Metal_resp_trans_reg"/>
</dbReference>
<name>A0A5B0E4N0_9MICC</name>
<dbReference type="InterPro" id="IPR036390">
    <property type="entry name" value="WH_DNA-bd_sf"/>
</dbReference>
<protein>
    <submittedName>
        <fullName evidence="5">Helix-turn-helix transcriptional regulator</fullName>
    </submittedName>
</protein>
<dbReference type="RefSeq" id="WP_149621054.1">
    <property type="nucleotide sequence ID" value="NZ_JBITUG010000005.1"/>
</dbReference>
<keyword evidence="1" id="KW-0805">Transcription regulation</keyword>
<dbReference type="SUPFAM" id="SSF46785">
    <property type="entry name" value="Winged helix' DNA-binding domain"/>
    <property type="match status" value="1"/>
</dbReference>
<organism evidence="5 6">
    <name type="scientific">Paeniglutamicibacter gangotriensis</name>
    <dbReference type="NCBI Taxonomy" id="254787"/>
    <lineage>
        <taxon>Bacteria</taxon>
        <taxon>Bacillati</taxon>
        <taxon>Actinomycetota</taxon>
        <taxon>Actinomycetes</taxon>
        <taxon>Micrococcales</taxon>
        <taxon>Micrococcaceae</taxon>
        <taxon>Paeniglutamicibacter</taxon>
    </lineage>
</organism>
<dbReference type="AlphaFoldDB" id="A0A5B0E4N0"/>
<evidence type="ECO:0000256" key="3">
    <source>
        <dbReference type="ARBA" id="ARBA00023163"/>
    </source>
</evidence>
<dbReference type="GO" id="GO:0003677">
    <property type="term" value="F:DNA binding"/>
    <property type="evidence" value="ECO:0007669"/>
    <property type="project" value="UniProtKB-KW"/>
</dbReference>
<dbReference type="PRINTS" id="PR00778">
    <property type="entry name" value="HTHARSR"/>
</dbReference>
<proteinExistence type="predicted"/>
<evidence type="ECO:0000313" key="6">
    <source>
        <dbReference type="Proteomes" id="UP000323856"/>
    </source>
</evidence>
<dbReference type="Gene3D" id="1.10.10.10">
    <property type="entry name" value="Winged helix-like DNA-binding domain superfamily/Winged helix DNA-binding domain"/>
    <property type="match status" value="1"/>
</dbReference>
<evidence type="ECO:0000313" key="5">
    <source>
        <dbReference type="EMBL" id="KAA0973135.1"/>
    </source>
</evidence>
<dbReference type="InterPro" id="IPR001845">
    <property type="entry name" value="HTH_ArsR_DNA-bd_dom"/>
</dbReference>
<dbReference type="InterPro" id="IPR011991">
    <property type="entry name" value="ArsR-like_HTH"/>
</dbReference>
<gene>
    <name evidence="5" type="ORF">FQ154_19670</name>
</gene>
<evidence type="ECO:0000256" key="1">
    <source>
        <dbReference type="ARBA" id="ARBA00023015"/>
    </source>
</evidence>
<evidence type="ECO:0000256" key="2">
    <source>
        <dbReference type="ARBA" id="ARBA00023125"/>
    </source>
</evidence>